<dbReference type="EMBL" id="JBHRTG010000019">
    <property type="protein sequence ID" value="MFC3165420.1"/>
    <property type="molecule type" value="Genomic_DNA"/>
</dbReference>
<keyword evidence="2" id="KW-0812">Transmembrane</keyword>
<sequence>MTDSRHRRSDDTAAQVRGDIQQGLTGDKRRGFDPAAAPLETDGEAAGTPMTAEEARLARAGERAGTRVDRSENFDTAMRGDEAAVPRSLRSRHIALAILLALVVATLLITIAGLGLLW</sequence>
<comment type="caution">
    <text evidence="3">The sequence shown here is derived from an EMBL/GenBank/DDBJ whole genome shotgun (WGS) entry which is preliminary data.</text>
</comment>
<evidence type="ECO:0000313" key="3">
    <source>
        <dbReference type="EMBL" id="MFC3165420.1"/>
    </source>
</evidence>
<feature type="transmembrane region" description="Helical" evidence="2">
    <location>
        <begin position="94"/>
        <end position="117"/>
    </location>
</feature>
<dbReference type="Proteomes" id="UP001595647">
    <property type="component" value="Unassembled WGS sequence"/>
</dbReference>
<accession>A0ABV7I901</accession>
<feature type="region of interest" description="Disordered" evidence="1">
    <location>
        <begin position="1"/>
        <end position="71"/>
    </location>
</feature>
<keyword evidence="2" id="KW-0472">Membrane</keyword>
<feature type="compositionally biased region" description="Basic and acidic residues" evidence="1">
    <location>
        <begin position="53"/>
        <end position="71"/>
    </location>
</feature>
<name>A0ABV7I901_9HYPH</name>
<dbReference type="RefSeq" id="WP_182308039.1">
    <property type="nucleotide sequence ID" value="NZ_CP059897.1"/>
</dbReference>
<protein>
    <submittedName>
        <fullName evidence="3">Uncharacterized protein</fullName>
    </submittedName>
</protein>
<keyword evidence="2" id="KW-1133">Transmembrane helix</keyword>
<keyword evidence="4" id="KW-1185">Reference proteome</keyword>
<reference evidence="4" key="1">
    <citation type="journal article" date="2019" name="Int. J. Syst. Evol. Microbiol.">
        <title>The Global Catalogue of Microorganisms (GCM) 10K type strain sequencing project: providing services to taxonomists for standard genome sequencing and annotation.</title>
        <authorList>
            <consortium name="The Broad Institute Genomics Platform"/>
            <consortium name="The Broad Institute Genome Sequencing Center for Infectious Disease"/>
            <person name="Wu L."/>
            <person name="Ma J."/>
        </authorList>
    </citation>
    <scope>NUCLEOTIDE SEQUENCE [LARGE SCALE GENOMIC DNA]</scope>
    <source>
        <strain evidence="4">KCTC 52231</strain>
    </source>
</reference>
<proteinExistence type="predicted"/>
<evidence type="ECO:0000313" key="4">
    <source>
        <dbReference type="Proteomes" id="UP001595647"/>
    </source>
</evidence>
<organism evidence="3 4">
    <name type="scientific">Ciceribacter thiooxidans</name>
    <dbReference type="NCBI Taxonomy" id="1969821"/>
    <lineage>
        <taxon>Bacteria</taxon>
        <taxon>Pseudomonadati</taxon>
        <taxon>Pseudomonadota</taxon>
        <taxon>Alphaproteobacteria</taxon>
        <taxon>Hyphomicrobiales</taxon>
        <taxon>Rhizobiaceae</taxon>
        <taxon>Ciceribacter</taxon>
    </lineage>
</organism>
<evidence type="ECO:0000256" key="1">
    <source>
        <dbReference type="SAM" id="MobiDB-lite"/>
    </source>
</evidence>
<evidence type="ECO:0000256" key="2">
    <source>
        <dbReference type="SAM" id="Phobius"/>
    </source>
</evidence>
<gene>
    <name evidence="3" type="ORF">ACFOHV_19240</name>
</gene>